<organism evidence="2 3">
    <name type="scientific">Puccinia triticina</name>
    <dbReference type="NCBI Taxonomy" id="208348"/>
    <lineage>
        <taxon>Eukaryota</taxon>
        <taxon>Fungi</taxon>
        <taxon>Dikarya</taxon>
        <taxon>Basidiomycota</taxon>
        <taxon>Pucciniomycotina</taxon>
        <taxon>Pucciniomycetes</taxon>
        <taxon>Pucciniales</taxon>
        <taxon>Pucciniaceae</taxon>
        <taxon>Puccinia</taxon>
    </lineage>
</organism>
<feature type="region of interest" description="Disordered" evidence="1">
    <location>
        <begin position="1"/>
        <end position="31"/>
    </location>
</feature>
<dbReference type="GeneID" id="77807709"/>
<feature type="compositionally biased region" description="Basic residues" evidence="1">
    <location>
        <begin position="75"/>
        <end position="87"/>
    </location>
</feature>
<proteinExistence type="predicted"/>
<name>A0ABY7CC13_9BASI</name>
<gene>
    <name evidence="2" type="ORF">PtA15_2A760</name>
</gene>
<dbReference type="Proteomes" id="UP001164743">
    <property type="component" value="Chromosome 2A"/>
</dbReference>
<keyword evidence="3" id="KW-1185">Reference proteome</keyword>
<dbReference type="EMBL" id="CP110422">
    <property type="protein sequence ID" value="WAQ82443.1"/>
    <property type="molecule type" value="Genomic_DNA"/>
</dbReference>
<dbReference type="RefSeq" id="XP_053017998.1">
    <property type="nucleotide sequence ID" value="XM_053166814.1"/>
</dbReference>
<protein>
    <recommendedName>
        <fullName evidence="4">U1-type domain-containing protein</fullName>
    </recommendedName>
</protein>
<evidence type="ECO:0000313" key="2">
    <source>
        <dbReference type="EMBL" id="WAQ82443.1"/>
    </source>
</evidence>
<evidence type="ECO:0000256" key="1">
    <source>
        <dbReference type="SAM" id="MobiDB-lite"/>
    </source>
</evidence>
<reference evidence="2" key="1">
    <citation type="submission" date="2022-10" db="EMBL/GenBank/DDBJ databases">
        <title>Puccinia triticina Genome sequencing and assembly.</title>
        <authorList>
            <person name="Li C."/>
        </authorList>
    </citation>
    <scope>NUCLEOTIDE SEQUENCE</scope>
    <source>
        <strain evidence="2">Pt15</strain>
    </source>
</reference>
<evidence type="ECO:0008006" key="4">
    <source>
        <dbReference type="Google" id="ProtNLM"/>
    </source>
</evidence>
<accession>A0ABY7CC13</accession>
<sequence length="135" mass="14828">MAPTSGRTCGRSGGEAIGLRQDGSPEASAMCPGVAKQAQGSHLTQMPQGLYHIQRIEYTFEGDLYFCNVCPRARGAKSWKVHARKPAHQTNLRRRDELRQRTAPAPPQPVSVGDPNPDDSHPQLQEAHQDAAYEQ</sequence>
<feature type="region of interest" description="Disordered" evidence="1">
    <location>
        <begin position="75"/>
        <end position="135"/>
    </location>
</feature>
<evidence type="ECO:0000313" key="3">
    <source>
        <dbReference type="Proteomes" id="UP001164743"/>
    </source>
</evidence>